<dbReference type="SUPFAM" id="SSF51230">
    <property type="entry name" value="Single hybrid motif"/>
    <property type="match status" value="1"/>
</dbReference>
<evidence type="ECO:0000313" key="2">
    <source>
        <dbReference type="EMBL" id="MFM0641683.1"/>
    </source>
</evidence>
<evidence type="ECO:0000313" key="3">
    <source>
        <dbReference type="Proteomes" id="UP001629432"/>
    </source>
</evidence>
<gene>
    <name evidence="2" type="ORF">PQQ63_33870</name>
</gene>
<dbReference type="InterPro" id="IPR000089">
    <property type="entry name" value="Biotin_lipoyl"/>
</dbReference>
<proteinExistence type="predicted"/>
<organism evidence="2 3">
    <name type="scientific">Paraburkholderia metrosideri</name>
    <dbReference type="NCBI Taxonomy" id="580937"/>
    <lineage>
        <taxon>Bacteria</taxon>
        <taxon>Pseudomonadati</taxon>
        <taxon>Pseudomonadota</taxon>
        <taxon>Betaproteobacteria</taxon>
        <taxon>Burkholderiales</taxon>
        <taxon>Burkholderiaceae</taxon>
        <taxon>Paraburkholderia</taxon>
    </lineage>
</organism>
<dbReference type="Gene3D" id="2.40.50.100">
    <property type="match status" value="1"/>
</dbReference>
<evidence type="ECO:0000259" key="1">
    <source>
        <dbReference type="Pfam" id="PF00364"/>
    </source>
</evidence>
<protein>
    <recommendedName>
        <fullName evidence="1">Lipoyl-binding domain-containing protein</fullName>
    </recommendedName>
</protein>
<name>A0ABW9E276_9BURK</name>
<dbReference type="InterPro" id="IPR011053">
    <property type="entry name" value="Single_hybrid_motif"/>
</dbReference>
<dbReference type="EMBL" id="JAQQCF010000046">
    <property type="protein sequence ID" value="MFM0641683.1"/>
    <property type="molecule type" value="Genomic_DNA"/>
</dbReference>
<dbReference type="RefSeq" id="WP_408340267.1">
    <property type="nucleotide sequence ID" value="NZ_JAQQCF010000046.1"/>
</dbReference>
<dbReference type="Pfam" id="PF00364">
    <property type="entry name" value="Biotin_lipoyl"/>
    <property type="match status" value="1"/>
</dbReference>
<keyword evidence="3" id="KW-1185">Reference proteome</keyword>
<feature type="domain" description="Lipoyl-binding" evidence="1">
    <location>
        <begin position="224"/>
        <end position="283"/>
    </location>
</feature>
<reference evidence="2 3" key="1">
    <citation type="journal article" date="2024" name="Chem. Sci.">
        <title>Discovery of megapolipeptins by genome mining of a Burkholderiales bacteria collection.</title>
        <authorList>
            <person name="Paulo B.S."/>
            <person name="Recchia M.J.J."/>
            <person name="Lee S."/>
            <person name="Fergusson C.H."/>
            <person name="Romanowski S.B."/>
            <person name="Hernandez A."/>
            <person name="Krull N."/>
            <person name="Liu D.Y."/>
            <person name="Cavanagh H."/>
            <person name="Bos A."/>
            <person name="Gray C.A."/>
            <person name="Murphy B.T."/>
            <person name="Linington R.G."/>
            <person name="Eustaquio A.S."/>
        </authorList>
    </citation>
    <scope>NUCLEOTIDE SEQUENCE [LARGE SCALE GENOMIC DNA]</scope>
    <source>
        <strain evidence="2 3">RL17-338-BIC-A</strain>
    </source>
</reference>
<accession>A0ABW9E276</accession>
<sequence length="286" mass="31515">MFGTLDMLQKSYKIASQVLSYLREGEGRTESTSVAATISREEVNAKILSAITDVSQKLDIVARDIVGKVIQKLEQEQLEKLAAQVRTVKLGLEFGNEGILTTSLVHITEQIEYAKNRLVEGKREWLGPWLIAESVRIAGLRAVSGGDKASTVLNREALAFRLNILDYARDSLLKSSRSPWLKIAEFVEGRNEDVLMLVENTPDGAVATKLKSVILDDINEASLATVVSVRISEGSTVKVGDVLLEYEVDKSVTEHLATEPGIVSEIMVKPREELKRGVVLLTLQQD</sequence>
<dbReference type="Proteomes" id="UP001629432">
    <property type="component" value="Unassembled WGS sequence"/>
</dbReference>
<comment type="caution">
    <text evidence="2">The sequence shown here is derived from an EMBL/GenBank/DDBJ whole genome shotgun (WGS) entry which is preliminary data.</text>
</comment>